<feature type="domain" description="Putative Flp pilus-assembly TadG-like N-terminal" evidence="1">
    <location>
        <begin position="17"/>
        <end position="63"/>
    </location>
</feature>
<accession>A0A2T2X2G7</accession>
<sequence>MKRKKWPQRTRKAWQQGQVLPLVALFLPLLIGMAGLALTVGTVYFGQAKLQNAVDAAALAGAQEMNTSDPNAPGDQATLVTQDDASATHVVVQTQTAPPNTVLAQAQAQVPGTFATLFGIKTFTVKARAVASYGAGQPFNYAVFQGDPRASDPKLLLNGSTDVTSSSGSGANVHSNNKVYLNGNTTVEGSCGGNPSATLNGNGSCRQGLIQNASEIAMPQWTIPQATPSGATIIGSSSNPKGLTVNGNNTVSGNYVIYGTLIINGNSTVTGHYLVEDGSVIINGNATVQGSITVFGGGIYCGGNITQSGGGTLALAAFTANRQTASDATAAQPANPPTPGSIVMNGNVTVNSILYAPDSYIDLNGNVTVNGAVVGYQDCLNGNVTVAYNAAETTAVPVRQVALIQ</sequence>
<dbReference type="AlphaFoldDB" id="A0A2T2X2G7"/>
<dbReference type="InterPro" id="IPR028087">
    <property type="entry name" value="Tad_N"/>
</dbReference>
<protein>
    <submittedName>
        <fullName evidence="3">Uncharacterized protein</fullName>
    </submittedName>
</protein>
<dbReference type="Proteomes" id="UP000242699">
    <property type="component" value="Unassembled WGS sequence"/>
</dbReference>
<gene>
    <name evidence="3" type="ORF">C7B43_09770</name>
</gene>
<evidence type="ECO:0000313" key="4">
    <source>
        <dbReference type="Proteomes" id="UP000242699"/>
    </source>
</evidence>
<comment type="caution">
    <text evidence="3">The sequence shown here is derived from an EMBL/GenBank/DDBJ whole genome shotgun (WGS) entry which is preliminary data.</text>
</comment>
<dbReference type="EMBL" id="PXYT01000019">
    <property type="protein sequence ID" value="PSR28691.1"/>
    <property type="molecule type" value="Genomic_DNA"/>
</dbReference>
<reference evidence="3 4" key="1">
    <citation type="journal article" date="2014" name="BMC Genomics">
        <title>Comparison of environmental and isolate Sulfobacillus genomes reveals diverse carbon, sulfur, nitrogen, and hydrogen metabolisms.</title>
        <authorList>
            <person name="Justice N.B."/>
            <person name="Norman A."/>
            <person name="Brown C.T."/>
            <person name="Singh A."/>
            <person name="Thomas B.C."/>
            <person name="Banfield J.F."/>
        </authorList>
    </citation>
    <scope>NUCLEOTIDE SEQUENCE [LARGE SCALE GENOMIC DNA]</scope>
    <source>
        <strain evidence="3">AMDSBA1</strain>
    </source>
</reference>
<dbReference type="InterPro" id="IPR055729">
    <property type="entry name" value="DUF7305"/>
</dbReference>
<evidence type="ECO:0000313" key="3">
    <source>
        <dbReference type="EMBL" id="PSR28691.1"/>
    </source>
</evidence>
<dbReference type="Pfam" id="PF13400">
    <property type="entry name" value="Tad"/>
    <property type="match status" value="1"/>
</dbReference>
<name>A0A2T2X2G7_9FIRM</name>
<organism evidence="3 4">
    <name type="scientific">Sulfobacillus benefaciens</name>
    <dbReference type="NCBI Taxonomy" id="453960"/>
    <lineage>
        <taxon>Bacteria</taxon>
        <taxon>Bacillati</taxon>
        <taxon>Bacillota</taxon>
        <taxon>Clostridia</taxon>
        <taxon>Eubacteriales</taxon>
        <taxon>Clostridiales Family XVII. Incertae Sedis</taxon>
        <taxon>Sulfobacillus</taxon>
    </lineage>
</organism>
<proteinExistence type="predicted"/>
<evidence type="ECO:0000259" key="2">
    <source>
        <dbReference type="Pfam" id="PF23981"/>
    </source>
</evidence>
<dbReference type="Pfam" id="PF23981">
    <property type="entry name" value="DUF7305"/>
    <property type="match status" value="1"/>
</dbReference>
<evidence type="ECO:0000259" key="1">
    <source>
        <dbReference type="Pfam" id="PF13400"/>
    </source>
</evidence>
<feature type="domain" description="DUF7305" evidence="2">
    <location>
        <begin position="241"/>
        <end position="390"/>
    </location>
</feature>